<feature type="compositionally biased region" description="Low complexity" evidence="1">
    <location>
        <begin position="372"/>
        <end position="386"/>
    </location>
</feature>
<dbReference type="GO" id="GO:0030010">
    <property type="term" value="P:establishment of cell polarity"/>
    <property type="evidence" value="ECO:0007669"/>
    <property type="project" value="TreeGrafter"/>
</dbReference>
<dbReference type="GO" id="GO:0001402">
    <property type="term" value="P:signal transduction involved in filamentous growth"/>
    <property type="evidence" value="ECO:0007669"/>
    <property type="project" value="TreeGrafter"/>
</dbReference>
<evidence type="ECO:0000256" key="1">
    <source>
        <dbReference type="SAM" id="MobiDB-lite"/>
    </source>
</evidence>
<reference evidence="4" key="1">
    <citation type="journal article" date="2023" name="Mol. Phylogenet. Evol.">
        <title>Genome-scale phylogeny and comparative genomics of the fungal order Sordariales.</title>
        <authorList>
            <person name="Hensen N."/>
            <person name="Bonometti L."/>
            <person name="Westerberg I."/>
            <person name="Brannstrom I.O."/>
            <person name="Guillou S."/>
            <person name="Cros-Aarteil S."/>
            <person name="Calhoun S."/>
            <person name="Haridas S."/>
            <person name="Kuo A."/>
            <person name="Mondo S."/>
            <person name="Pangilinan J."/>
            <person name="Riley R."/>
            <person name="LaButti K."/>
            <person name="Andreopoulos B."/>
            <person name="Lipzen A."/>
            <person name="Chen C."/>
            <person name="Yan M."/>
            <person name="Daum C."/>
            <person name="Ng V."/>
            <person name="Clum A."/>
            <person name="Steindorff A."/>
            <person name="Ohm R.A."/>
            <person name="Martin F."/>
            <person name="Silar P."/>
            <person name="Natvig D.O."/>
            <person name="Lalanne C."/>
            <person name="Gautier V."/>
            <person name="Ament-Velasquez S.L."/>
            <person name="Kruys A."/>
            <person name="Hutchinson M.I."/>
            <person name="Powell A.J."/>
            <person name="Barry K."/>
            <person name="Miller A.N."/>
            <person name="Grigoriev I.V."/>
            <person name="Debuchy R."/>
            <person name="Gladieux P."/>
            <person name="Hiltunen Thoren M."/>
            <person name="Johannesson H."/>
        </authorList>
    </citation>
    <scope>NUCLEOTIDE SEQUENCE</scope>
    <source>
        <strain evidence="4">CBS 118394</strain>
    </source>
</reference>
<proteinExistence type="predicted"/>
<dbReference type="GO" id="GO:0030427">
    <property type="term" value="C:site of polarized growth"/>
    <property type="evidence" value="ECO:0007669"/>
    <property type="project" value="TreeGrafter"/>
</dbReference>
<keyword evidence="2" id="KW-0472">Membrane</keyword>
<keyword evidence="3" id="KW-0732">Signal</keyword>
<feature type="compositionally biased region" description="Pro residues" evidence="1">
    <location>
        <begin position="404"/>
        <end position="415"/>
    </location>
</feature>
<keyword evidence="5" id="KW-1185">Reference proteome</keyword>
<keyword evidence="2" id="KW-1133">Transmembrane helix</keyword>
<evidence type="ECO:0000313" key="4">
    <source>
        <dbReference type="EMBL" id="KAK3318282.1"/>
    </source>
</evidence>
<sequence>MRTTSLLVAAFVATTVVASQEPDRPKIYFPRHVKRVFSNVTITSNTPSSTPLEPSTTTTERQTLGDLLGSITDPKFSKSETRDEGPSSDGEPARVTTVVVQSTIFVSPAAPTLSANSTSSGTSSDSSPAGSDAATTSSDPTTAKSDPTTAKEDPTTAKEDPRTSKTDPTTSKSEDDGSTGASSGGIPPVIVLPTTTSSTDDATTDPTPSKSLVDTDSPTAGKPTKDPESDVVPTTLPNTTGATANTTSTTTDLLKDTDSPAVSVFPTTTTSTTSGILLAPSGIVTPTTTTTPGLPDVVSIISSIFEPPKPGNETEATTTTTTPLPATDSPTSEPPTVTTTSLPGTGVTIIVPPVTEDTTTTSSTTTPPPPVSTGEGETTEPLPESTNVIPPPVGGDNSTTTSPPVGPPTDPPIPPSGNTTTVDVPPSTTTTLPPTDSPVTDPPVPPTSLPTSIPTGGVVTNNTAITNGTVITDSPTSLPTSLPTVIIPPITTSESSSTDNMVTSIPSAGITTNTQPWLPTTIVMDPTTTSISGIVAPTSASGIPTALPKAITPDSGLEPPPDDTTLIQIGFKGALNYPFVVENNKAAAQIFRLLPEALGYAGRFGSDKCRMMKLIPLDTSISLGYITTIAILSYPSQMVDNLSMDIKIPSSSLYNNPDQLVYNLTMQINPGIDIVLGSYPGDGAEPGYGGGVPGESPAESPNSDPYGGGDSSNTQSSAQKGATAGIVSGAVVVAAAYGAAMFVIARRYKSKKQAHRRASSISTPSDMRQTSSPRGSPALMGGALLSRDFTSTYGGAYGGVAPGGRDSHGSGRSGMNNSGRTAYISAPVAAENSLGWN</sequence>
<evidence type="ECO:0008006" key="6">
    <source>
        <dbReference type="Google" id="ProtNLM"/>
    </source>
</evidence>
<feature type="region of interest" description="Disordered" evidence="1">
    <location>
        <begin position="685"/>
        <end position="717"/>
    </location>
</feature>
<dbReference type="Proteomes" id="UP001283341">
    <property type="component" value="Unassembled WGS sequence"/>
</dbReference>
<dbReference type="AlphaFoldDB" id="A0AAE0I501"/>
<feature type="compositionally biased region" description="Basic and acidic residues" evidence="1">
    <location>
        <begin position="75"/>
        <end position="85"/>
    </location>
</feature>
<feature type="chain" id="PRO_5042024241" description="Basic proline-rich protein" evidence="3">
    <location>
        <begin position="20"/>
        <end position="837"/>
    </location>
</feature>
<dbReference type="GO" id="GO:0031505">
    <property type="term" value="P:fungal-type cell wall organization"/>
    <property type="evidence" value="ECO:0007669"/>
    <property type="project" value="TreeGrafter"/>
</dbReference>
<feature type="region of interest" description="Disordered" evidence="1">
    <location>
        <begin position="42"/>
        <end position="94"/>
    </location>
</feature>
<feature type="compositionally biased region" description="Low complexity" evidence="1">
    <location>
        <begin position="233"/>
        <end position="252"/>
    </location>
</feature>
<dbReference type="PANTHER" id="PTHR35778">
    <property type="entry name" value="SIGNALING MUCIN HKR1-RELATED"/>
    <property type="match status" value="1"/>
</dbReference>
<feature type="compositionally biased region" description="Low complexity" evidence="1">
    <location>
        <begin position="419"/>
        <end position="439"/>
    </location>
</feature>
<feature type="compositionally biased region" description="Basic and acidic residues" evidence="1">
    <location>
        <begin position="149"/>
        <end position="165"/>
    </location>
</feature>
<feature type="region of interest" description="Disordered" evidence="1">
    <location>
        <begin position="306"/>
        <end position="457"/>
    </location>
</feature>
<protein>
    <recommendedName>
        <fullName evidence="6">Basic proline-rich protein</fullName>
    </recommendedName>
</protein>
<feature type="compositionally biased region" description="Low complexity" evidence="1">
    <location>
        <begin position="313"/>
        <end position="365"/>
    </location>
</feature>
<dbReference type="GO" id="GO:0005886">
    <property type="term" value="C:plasma membrane"/>
    <property type="evidence" value="ECO:0007669"/>
    <property type="project" value="InterPro"/>
</dbReference>
<feature type="compositionally biased region" description="Low complexity" evidence="1">
    <location>
        <begin position="43"/>
        <end position="59"/>
    </location>
</feature>
<name>A0AAE0I501_9PEZI</name>
<feature type="region of interest" description="Disordered" evidence="1">
    <location>
        <begin position="753"/>
        <end position="778"/>
    </location>
</feature>
<dbReference type="InterPro" id="IPR039295">
    <property type="entry name" value="MSB2"/>
</dbReference>
<feature type="signal peptide" evidence="3">
    <location>
        <begin position="1"/>
        <end position="19"/>
    </location>
</feature>
<evidence type="ECO:0000256" key="2">
    <source>
        <dbReference type="SAM" id="Phobius"/>
    </source>
</evidence>
<feature type="compositionally biased region" description="Low complexity" evidence="1">
    <location>
        <begin position="193"/>
        <end position="209"/>
    </location>
</feature>
<reference evidence="4" key="2">
    <citation type="submission" date="2023-06" db="EMBL/GenBank/DDBJ databases">
        <authorList>
            <consortium name="Lawrence Berkeley National Laboratory"/>
            <person name="Haridas S."/>
            <person name="Hensen N."/>
            <person name="Bonometti L."/>
            <person name="Westerberg I."/>
            <person name="Brannstrom I.O."/>
            <person name="Guillou S."/>
            <person name="Cros-Aarteil S."/>
            <person name="Calhoun S."/>
            <person name="Kuo A."/>
            <person name="Mondo S."/>
            <person name="Pangilinan J."/>
            <person name="Riley R."/>
            <person name="Labutti K."/>
            <person name="Andreopoulos B."/>
            <person name="Lipzen A."/>
            <person name="Chen C."/>
            <person name="Yanf M."/>
            <person name="Daum C."/>
            <person name="Ng V."/>
            <person name="Clum A."/>
            <person name="Steindorff A."/>
            <person name="Ohm R."/>
            <person name="Martin F."/>
            <person name="Silar P."/>
            <person name="Natvig D."/>
            <person name="Lalanne C."/>
            <person name="Gautier V."/>
            <person name="Ament-Velasquez S.L."/>
            <person name="Kruys A."/>
            <person name="Hutchinson M.I."/>
            <person name="Powell A.J."/>
            <person name="Barry K."/>
            <person name="Miller A.N."/>
            <person name="Grigoriev I.V."/>
            <person name="Debuchy R."/>
            <person name="Gladieux P."/>
            <person name="Thoren M.H."/>
            <person name="Johannesson H."/>
        </authorList>
    </citation>
    <scope>NUCLEOTIDE SEQUENCE</scope>
    <source>
        <strain evidence="4">CBS 118394</strain>
    </source>
</reference>
<dbReference type="PANTHER" id="PTHR35778:SF1">
    <property type="entry name" value="SIGNALING MUCIN HKR1-RELATED"/>
    <property type="match status" value="1"/>
</dbReference>
<evidence type="ECO:0000256" key="3">
    <source>
        <dbReference type="SAM" id="SignalP"/>
    </source>
</evidence>
<gene>
    <name evidence="4" type="ORF">B0H66DRAFT_231164</name>
</gene>
<comment type="caution">
    <text evidence="4">The sequence shown here is derived from an EMBL/GenBank/DDBJ whole genome shotgun (WGS) entry which is preliminary data.</text>
</comment>
<dbReference type="GO" id="GO:0005576">
    <property type="term" value="C:extracellular region"/>
    <property type="evidence" value="ECO:0007669"/>
    <property type="project" value="TreeGrafter"/>
</dbReference>
<feature type="transmembrane region" description="Helical" evidence="2">
    <location>
        <begin position="722"/>
        <end position="745"/>
    </location>
</feature>
<dbReference type="GO" id="GO:0006972">
    <property type="term" value="P:hyperosmotic response"/>
    <property type="evidence" value="ECO:0007669"/>
    <property type="project" value="TreeGrafter"/>
</dbReference>
<keyword evidence="2" id="KW-0812">Transmembrane</keyword>
<dbReference type="GO" id="GO:0007232">
    <property type="term" value="P:osmosensory signaling pathway via Sho1 osmosensor"/>
    <property type="evidence" value="ECO:0007669"/>
    <property type="project" value="InterPro"/>
</dbReference>
<feature type="region of interest" description="Disordered" evidence="1">
    <location>
        <begin position="111"/>
        <end position="275"/>
    </location>
</feature>
<feature type="compositionally biased region" description="Polar residues" evidence="1">
    <location>
        <begin position="759"/>
        <end position="774"/>
    </location>
</feature>
<accession>A0AAE0I501</accession>
<feature type="compositionally biased region" description="Low complexity" evidence="1">
    <location>
        <begin position="117"/>
        <end position="148"/>
    </location>
</feature>
<dbReference type="EMBL" id="JAUEDM010000004">
    <property type="protein sequence ID" value="KAK3318282.1"/>
    <property type="molecule type" value="Genomic_DNA"/>
</dbReference>
<evidence type="ECO:0000313" key="5">
    <source>
        <dbReference type="Proteomes" id="UP001283341"/>
    </source>
</evidence>
<organism evidence="4 5">
    <name type="scientific">Apodospora peruviana</name>
    <dbReference type="NCBI Taxonomy" id="516989"/>
    <lineage>
        <taxon>Eukaryota</taxon>
        <taxon>Fungi</taxon>
        <taxon>Dikarya</taxon>
        <taxon>Ascomycota</taxon>
        <taxon>Pezizomycotina</taxon>
        <taxon>Sordariomycetes</taxon>
        <taxon>Sordariomycetidae</taxon>
        <taxon>Sordariales</taxon>
        <taxon>Lasiosphaeriaceae</taxon>
        <taxon>Apodospora</taxon>
    </lineage>
</organism>
<dbReference type="GO" id="GO:0005034">
    <property type="term" value="F:osmosensor activity"/>
    <property type="evidence" value="ECO:0007669"/>
    <property type="project" value="InterPro"/>
</dbReference>
<dbReference type="GO" id="GO:0009986">
    <property type="term" value="C:cell surface"/>
    <property type="evidence" value="ECO:0007669"/>
    <property type="project" value="TreeGrafter"/>
</dbReference>